<accession>A0AB39MU36</accession>
<dbReference type="SUPFAM" id="SSF51679">
    <property type="entry name" value="Bacterial luciferase-like"/>
    <property type="match status" value="1"/>
</dbReference>
<protein>
    <submittedName>
        <fullName evidence="3">TIGR03620 family F420-dependent LLM class oxidoreductase</fullName>
    </submittedName>
</protein>
<dbReference type="InterPro" id="IPR011251">
    <property type="entry name" value="Luciferase-like_dom"/>
</dbReference>
<keyword evidence="1" id="KW-0560">Oxidoreductase</keyword>
<dbReference type="InterPro" id="IPR019922">
    <property type="entry name" value="Lucif-like_OxRdatse_MSMEG_4141"/>
</dbReference>
<dbReference type="AlphaFoldDB" id="A0AB39MU36"/>
<reference evidence="3" key="1">
    <citation type="submission" date="2024-07" db="EMBL/GenBank/DDBJ databases">
        <authorList>
            <person name="Yu S.T."/>
        </authorList>
    </citation>
    <scope>NUCLEOTIDE SEQUENCE</scope>
    <source>
        <strain evidence="3">R11</strain>
    </source>
</reference>
<sequence length="289" mass="31517">MMNLGTFGIYTFDFEHQPATQVRDSAQELEERGWRALWVPEVGGREALTHAGHLLAGTERLHVVNGIAQIWSREARATYGASALLADAYPDRHVLGLGFGGLKRPGVKPLTAMADYLDELDALAKESPVPAPQTPVRRVLAAYGPKMLALARDRSLGAHTYHVNTAHTAAAREILGPDAFLGVEHPVLLEPDPARARATAREHLRPYLNTPYNLAKFRRLGYSDEEIEHGGSDRFLDDLVFWGDVDTVADKLRAHVAAGADHVAVQVIGIEPGGSASAHWRRLGEALLP</sequence>
<organism evidence="3">
    <name type="scientific">Streptomyces sp. R11</name>
    <dbReference type="NCBI Taxonomy" id="3238625"/>
    <lineage>
        <taxon>Bacteria</taxon>
        <taxon>Bacillati</taxon>
        <taxon>Actinomycetota</taxon>
        <taxon>Actinomycetes</taxon>
        <taxon>Kitasatosporales</taxon>
        <taxon>Streptomycetaceae</taxon>
        <taxon>Streptomyces</taxon>
    </lineage>
</organism>
<evidence type="ECO:0000313" key="3">
    <source>
        <dbReference type="EMBL" id="XDQ09613.1"/>
    </source>
</evidence>
<dbReference type="EMBL" id="CP163432">
    <property type="protein sequence ID" value="XDQ09613.1"/>
    <property type="molecule type" value="Genomic_DNA"/>
</dbReference>
<name>A0AB39MU36_9ACTN</name>
<dbReference type="NCBIfam" id="TIGR03620">
    <property type="entry name" value="F420_MSMEG_4141"/>
    <property type="match status" value="1"/>
</dbReference>
<dbReference type="PANTHER" id="PTHR43244:SF1">
    <property type="entry name" value="5,10-METHYLENETETRAHYDROMETHANOPTERIN REDUCTASE"/>
    <property type="match status" value="1"/>
</dbReference>
<dbReference type="PANTHER" id="PTHR43244">
    <property type="match status" value="1"/>
</dbReference>
<dbReference type="Gene3D" id="3.20.20.30">
    <property type="entry name" value="Luciferase-like domain"/>
    <property type="match status" value="1"/>
</dbReference>
<feature type="domain" description="Luciferase-like" evidence="2">
    <location>
        <begin position="17"/>
        <end position="262"/>
    </location>
</feature>
<dbReference type="Pfam" id="PF00296">
    <property type="entry name" value="Bac_luciferase"/>
    <property type="match status" value="1"/>
</dbReference>
<proteinExistence type="predicted"/>
<dbReference type="InterPro" id="IPR036661">
    <property type="entry name" value="Luciferase-like_sf"/>
</dbReference>
<dbReference type="GO" id="GO:0016705">
    <property type="term" value="F:oxidoreductase activity, acting on paired donors, with incorporation or reduction of molecular oxygen"/>
    <property type="evidence" value="ECO:0007669"/>
    <property type="project" value="InterPro"/>
</dbReference>
<dbReference type="RefSeq" id="WP_369269995.1">
    <property type="nucleotide sequence ID" value="NZ_CP163432.1"/>
</dbReference>
<dbReference type="InterPro" id="IPR050564">
    <property type="entry name" value="F420-G6PD/mer"/>
</dbReference>
<gene>
    <name evidence="3" type="ORF">AB5J55_08155</name>
</gene>
<evidence type="ECO:0000256" key="1">
    <source>
        <dbReference type="ARBA" id="ARBA00023002"/>
    </source>
</evidence>
<evidence type="ECO:0000259" key="2">
    <source>
        <dbReference type="Pfam" id="PF00296"/>
    </source>
</evidence>